<dbReference type="CDD" id="cd09917">
    <property type="entry name" value="F-box_SF"/>
    <property type="match status" value="1"/>
</dbReference>
<dbReference type="EMBL" id="BTSX01000006">
    <property type="protein sequence ID" value="GMT05488.1"/>
    <property type="molecule type" value="Genomic_DNA"/>
</dbReference>
<accession>A0AAV5UGK4</accession>
<keyword evidence="3" id="KW-1185">Reference proteome</keyword>
<dbReference type="Proteomes" id="UP001432027">
    <property type="component" value="Unassembled WGS sequence"/>
</dbReference>
<name>A0AAV5UGK4_9BILA</name>
<proteinExistence type="predicted"/>
<gene>
    <name evidence="2" type="ORF">PENTCL1PPCAC_27662</name>
</gene>
<dbReference type="InterPro" id="IPR001810">
    <property type="entry name" value="F-box_dom"/>
</dbReference>
<protein>
    <recommendedName>
        <fullName evidence="1">F-box domain-containing protein</fullName>
    </recommendedName>
</protein>
<sequence>MISLSLLSTVTEYIFLFRSLCHFSPPSTSILLFFQSPSLLDQIPSKFEIVNISISLNFPTEMSLSKIPPTVRSDNEIKGKNDDYFPILALPTELLFLIFSSLSMEDRLRLRVNNRLNAIESVTKYSVKDLLIEEKSIDGNNEEEDEDEAEEFEQRITFYKEKSYSSDSIRRIAQNLSIGRLEIRLTGSNEFHREIYNLIKDFNVEYIYLDEKSFEHEMLNEMMSDSFFIDLTKSCKFLYLYRCEKITAEAVHQVSKEMMEGSMKLATFFTNDLSEDKCTAFLNLIGIIYRDGTVFSSRDIEVFEYRDSHSDYNAYSIFDGSIQIDLFHWNNADEPSEFHIELHKNRESLEKAKNRKWIHRIELNPE</sequence>
<organism evidence="2 3">
    <name type="scientific">Pristionchus entomophagus</name>
    <dbReference type="NCBI Taxonomy" id="358040"/>
    <lineage>
        <taxon>Eukaryota</taxon>
        <taxon>Metazoa</taxon>
        <taxon>Ecdysozoa</taxon>
        <taxon>Nematoda</taxon>
        <taxon>Chromadorea</taxon>
        <taxon>Rhabditida</taxon>
        <taxon>Rhabditina</taxon>
        <taxon>Diplogasteromorpha</taxon>
        <taxon>Diplogasteroidea</taxon>
        <taxon>Neodiplogasteridae</taxon>
        <taxon>Pristionchus</taxon>
    </lineage>
</organism>
<evidence type="ECO:0000313" key="2">
    <source>
        <dbReference type="EMBL" id="GMT05488.1"/>
    </source>
</evidence>
<reference evidence="2" key="1">
    <citation type="submission" date="2023-10" db="EMBL/GenBank/DDBJ databases">
        <title>Genome assembly of Pristionchus species.</title>
        <authorList>
            <person name="Yoshida K."/>
            <person name="Sommer R.J."/>
        </authorList>
    </citation>
    <scope>NUCLEOTIDE SEQUENCE</scope>
    <source>
        <strain evidence="2">RS0144</strain>
    </source>
</reference>
<evidence type="ECO:0000313" key="3">
    <source>
        <dbReference type="Proteomes" id="UP001432027"/>
    </source>
</evidence>
<dbReference type="AlphaFoldDB" id="A0AAV5UGK4"/>
<dbReference type="PROSITE" id="PS50181">
    <property type="entry name" value="FBOX"/>
    <property type="match status" value="1"/>
</dbReference>
<comment type="caution">
    <text evidence="2">The sequence shown here is derived from an EMBL/GenBank/DDBJ whole genome shotgun (WGS) entry which is preliminary data.</text>
</comment>
<dbReference type="SUPFAM" id="SSF81383">
    <property type="entry name" value="F-box domain"/>
    <property type="match status" value="1"/>
</dbReference>
<dbReference type="InterPro" id="IPR036047">
    <property type="entry name" value="F-box-like_dom_sf"/>
</dbReference>
<feature type="domain" description="F-box" evidence="1">
    <location>
        <begin position="84"/>
        <end position="130"/>
    </location>
</feature>
<evidence type="ECO:0000259" key="1">
    <source>
        <dbReference type="PROSITE" id="PS50181"/>
    </source>
</evidence>